<dbReference type="RefSeq" id="WP_186601732.1">
    <property type="nucleotide sequence ID" value="NZ_JABWRP020000004.1"/>
</dbReference>
<dbReference type="EMBL" id="JABWRP010000004">
    <property type="protein sequence ID" value="MBC3470373.1"/>
    <property type="molecule type" value="Genomic_DNA"/>
</dbReference>
<keyword evidence="4" id="KW-1185">Reference proteome</keyword>
<proteinExistence type="predicted"/>
<evidence type="ECO:0000313" key="3">
    <source>
        <dbReference type="EMBL" id="MBV4540777.1"/>
    </source>
</evidence>
<protein>
    <recommendedName>
        <fullName evidence="1">Dermonecrotic toxin N-terminal domain-containing protein</fullName>
    </recommendedName>
</protein>
<dbReference type="InterPro" id="IPR046673">
    <property type="entry name" value="ToxA_N"/>
</dbReference>
<name>A0A923GGR4_9PSED</name>
<accession>A0A923GGR4</accession>
<feature type="domain" description="Dermonecrotic toxin N-terminal" evidence="1">
    <location>
        <begin position="378"/>
        <end position="603"/>
    </location>
</feature>
<evidence type="ECO:0000259" key="1">
    <source>
        <dbReference type="Pfam" id="PF20178"/>
    </source>
</evidence>
<reference evidence="2" key="2">
    <citation type="submission" date="2020-07" db="EMBL/GenBank/DDBJ databases">
        <authorList>
            <person name="Lood C."/>
            <person name="Girard L."/>
        </authorList>
    </citation>
    <scope>NUCLEOTIDE SEQUENCE</scope>
    <source>
        <strain evidence="2">RW4S2</strain>
    </source>
</reference>
<organism evidence="2">
    <name type="scientific">Pseudomonas vlassakiae</name>
    <dbReference type="NCBI Taxonomy" id="485888"/>
    <lineage>
        <taxon>Bacteria</taxon>
        <taxon>Pseudomonadati</taxon>
        <taxon>Pseudomonadota</taxon>
        <taxon>Gammaproteobacteria</taxon>
        <taxon>Pseudomonadales</taxon>
        <taxon>Pseudomonadaceae</taxon>
        <taxon>Pseudomonas</taxon>
    </lineage>
</organism>
<comment type="caution">
    <text evidence="2">The sequence shown here is derived from an EMBL/GenBank/DDBJ whole genome shotgun (WGS) entry which is preliminary data.</text>
</comment>
<reference evidence="2 4" key="1">
    <citation type="journal article" date="2020" name="Microorganisms">
        <title>Reliable Identification of Environmental Pseudomonas Isolates Using the rpoD Gene.</title>
        <authorList>
            <consortium name="The Broad Institute Genome Sequencing Platform"/>
            <person name="Girard L."/>
            <person name="Lood C."/>
            <person name="Rokni-Zadeh H."/>
            <person name="van Noort V."/>
            <person name="Lavigne R."/>
            <person name="De Mot R."/>
        </authorList>
    </citation>
    <scope>NUCLEOTIDE SEQUENCE</scope>
    <source>
        <strain evidence="2 4">RW4S2</strain>
    </source>
</reference>
<reference evidence="3" key="3">
    <citation type="submission" date="2021-06" db="EMBL/GenBank/DDBJ databases">
        <title>Updating the genus Pseudomonas: Description of 43 new species and partition of the Pseudomonas putida group.</title>
        <authorList>
            <person name="Girard L."/>
            <person name="Lood C."/>
            <person name="Vandamme P."/>
            <person name="Rokni-Zadeh H."/>
            <person name="Van Noort V."/>
            <person name="Hofte M."/>
            <person name="Lavigne R."/>
            <person name="De Mot R."/>
        </authorList>
    </citation>
    <scope>NUCLEOTIDE SEQUENCE</scope>
    <source>
        <strain evidence="3">RW4S2</strain>
    </source>
</reference>
<dbReference type="EMBL" id="JABWRP020000004">
    <property type="protein sequence ID" value="MBV4540777.1"/>
    <property type="molecule type" value="Genomic_DNA"/>
</dbReference>
<evidence type="ECO:0000313" key="2">
    <source>
        <dbReference type="EMBL" id="MBC3470373.1"/>
    </source>
</evidence>
<dbReference type="Proteomes" id="UP000628137">
    <property type="component" value="Unassembled WGS sequence"/>
</dbReference>
<evidence type="ECO:0000313" key="4">
    <source>
        <dbReference type="Proteomes" id="UP000628137"/>
    </source>
</evidence>
<gene>
    <name evidence="3" type="ORF">HU738_006905</name>
    <name evidence="2" type="ORF">HU738_07345</name>
</gene>
<sequence length="1572" mass="176056">MHASSTSSTTTFKQAVAACFRQRPGLRAVLADEAFKALIDRYPMIPGNYPQLSSLDGFTLMRASSAAGDARPGSLLDELLQHYLNGTPLQLTASDALSLAPPAIFHPQPQGSGTSQQPRIDLDMVKLEADLEPVLVKLPDAFAQAQISFWNGVDEGSDTPRMQWLANLIKAAQLNNIPRQGLDADDQALLYAMLEGAGQNVAVNVVQVTLSVDGKDWSRLLPDLLLGPGEESDQRVLWCKPSGVIRRYVDRAAFAAALQDELAERYRFDSLSWAQRPLSGDPVQFQVLQQLNGLLDDLRRLRVTGLASIDALEKAYAAACDPSGSFLDQPLQVAGLPAIALPGWLASADAQQRFAYQGALLDLAASQGQSRGRTSLGDIDDIQRYAHRRLREQLRLDHPGETPCDPDQVFISIDQVLGSSMAAQPQAQYLRTESLTTLAISRLGPDEVMTRISEGQGQTYTGWLTIRHVEDLIRTLDIGGNYPTYLRSLVDAQPRKHERIAQYAREWRQHLRFDTLKARLDQQLSEAQSTALLGFCKGAGDEQPAIAPLALRREPGATTRDLVHGMFLIQLPDSWVLYRPLHDGDSLLAFTSRERMLEHIRSNAELHKSVIDALDDDARPIYEKGGLRIPHLHVGLDDLAASLNIGSVVTELALENTRQPVELAFDPWSSGLDGHLLDARVQTMLHFAARRSVSNAQIKGELVRQVAWAIFNGATLLWRGPLAGITWLMVALSASADDLRTLAEGGDDARIMAATDLLTNLAMLVAQRGAESVPQRGRAPLLHFAEPAERGVNLVEAANPVQERSWQEAVIERQSVLLRGSRYGDVQRLDKLSPGELQALVRLQARQSLKGQLPLETGRLRGLYRVDGRLYVKLADAAFEVQESWNGVRIIGPDLSKGEWVAQGGADDGYHIVGRERAMGPWVSRWNGEWSISLSLPGGAPVKTPDKTEHLRLVNQLLGNQAPLKEVDAMLDSNLATLVPLDEHEKAYSQELTKQRSQQNREMLVETPRMAKMRGERDRLRAAHASTVRAVSKLYEQRASLLQSNIELLNFLKAPAMRRFGSIDYQAEVGPWYQTLIQNDTQLYTRLLSQVSYDGIDLQAMAIARLPTTPTQREAYGVYRQTRENALAVHKRLLTVSQRLDEMITEVLDDPRIVYPDKHSHLREVIDTRPYSTLVVHAQIISDLQALALDRMQLNAGNVDRMYQEQLNLRNRDMHQAMVSHDGLLRADPSVQDQIAVLESSLQQYETGLGTAKYLLTLEDPAWNRQYLQAYLREMSTLRRMAERALDHANARLDAEQHPDWPVARPAPPARPQNMRRTRLRVIRTARHKTLLVDEALRDGKAIQYDPVALQPVAEYEAQGSTWVEVQPQPRASQKALRSLGTRLVAETDNEIARARLFDDEPNSLSDVLDHHIERLTAVTSQLERESSPTLLDNLNDAIERVQKEKYARLKAIYLATRHPDSKALRFLLENGLVEIRRTAIRRRLGERDFLDVYTLYRKEANSNAIFWEAHFHYTRHNAAARDFAKGHLKFATAKMRDAQLEDALNPHERLKVYRGDLTYEQVRDLIPFPAD</sequence>
<dbReference type="Pfam" id="PF20178">
    <property type="entry name" value="ToxA_N"/>
    <property type="match status" value="1"/>
</dbReference>